<reference evidence="2 3" key="2">
    <citation type="journal article" date="2024" name="Int. J. Syst. Evol. Microbiol.">
        <title>Promethearchaeum syntrophicum gen. nov., sp. nov., an anaerobic, obligately syntrophic archaeon, the first isolate of the lineage 'Asgard' archaea, and proposal of the new archaeal phylum Promethearchaeota phyl. nov. and kingdom Promethearchaeati regn. nov.</title>
        <authorList>
            <person name="Imachi H."/>
            <person name="Nobu M.K."/>
            <person name="Kato S."/>
            <person name="Takaki Y."/>
            <person name="Miyazaki M."/>
            <person name="Miyata M."/>
            <person name="Ogawara M."/>
            <person name="Saito Y."/>
            <person name="Sakai S."/>
            <person name="Tahara Y.O."/>
            <person name="Takano Y."/>
            <person name="Tasumi E."/>
            <person name="Uematsu K."/>
            <person name="Yoshimura T."/>
            <person name="Itoh T."/>
            <person name="Ohkuma M."/>
            <person name="Takai K."/>
        </authorList>
    </citation>
    <scope>NUCLEOTIDE SEQUENCE [LARGE SCALE GENOMIC DNA]</scope>
    <source>
        <strain evidence="2 3">MK-D1</strain>
    </source>
</reference>
<dbReference type="RefSeq" id="WP_147664438.1">
    <property type="nucleotide sequence ID" value="NZ_CP042905.2"/>
</dbReference>
<evidence type="ECO:0008006" key="4">
    <source>
        <dbReference type="Google" id="ProtNLM"/>
    </source>
</evidence>
<feature type="transmembrane region" description="Helical" evidence="1">
    <location>
        <begin position="152"/>
        <end position="172"/>
    </location>
</feature>
<keyword evidence="1" id="KW-0472">Membrane</keyword>
<dbReference type="KEGG" id="psyt:DSAG12_03384"/>
<accession>A0A5B9DFQ3</accession>
<keyword evidence="3" id="KW-1185">Reference proteome</keyword>
<sequence length="249" mass="27765">MSESKKKSKLNGSNIFLIIFFVLITIVAVLAWLNPDVGDALSIANWFGSDTSSVSIWAAIGFTMLACFLGALIPIPVPYMISVSTFSYAWLNPRIPNAVLFIIVLTLAAAIANTIGDMLDYVIGLGSEKILERDDPELQGRWARLIMKYPKAIPWIVTIFAITPLPDSLLLVPLGFIKYSAKKSIFYMFIGKIIMMGIMAIAGIYGIEWLLELAGESSWVLGVIFLYVMWLMIFLMVKINPEKKKKKKD</sequence>
<evidence type="ECO:0000313" key="3">
    <source>
        <dbReference type="Proteomes" id="UP000321408"/>
    </source>
</evidence>
<proteinExistence type="predicted"/>
<keyword evidence="1" id="KW-1133">Transmembrane helix</keyword>
<reference evidence="2 3" key="1">
    <citation type="journal article" date="2020" name="Nature">
        <title>Isolation of an archaeon at the prokaryote-eukaryote interface.</title>
        <authorList>
            <person name="Imachi H."/>
            <person name="Nobu M.K."/>
            <person name="Nakahara N."/>
            <person name="Morono Y."/>
            <person name="Ogawara M."/>
            <person name="Takaki Y."/>
            <person name="Takano Y."/>
            <person name="Uematsu K."/>
            <person name="Ikuta T."/>
            <person name="Ito M."/>
            <person name="Matsui Y."/>
            <person name="Miyazaki M."/>
            <person name="Murata K."/>
            <person name="Saito Y."/>
            <person name="Sakai S."/>
            <person name="Song C."/>
            <person name="Tasumi E."/>
            <person name="Yamanaka Y."/>
            <person name="Yamaguchi T."/>
            <person name="Kamagata Y."/>
            <person name="Tamaki H."/>
            <person name="Takai K."/>
        </authorList>
    </citation>
    <scope>NUCLEOTIDE SEQUENCE [LARGE SCALE GENOMIC DNA]</scope>
    <source>
        <strain evidence="2 3">MK-D1</strain>
    </source>
</reference>
<feature type="transmembrane region" description="Helical" evidence="1">
    <location>
        <begin position="12"/>
        <end position="34"/>
    </location>
</feature>
<protein>
    <recommendedName>
        <fullName evidence="4">SNARE associated Golgi protein</fullName>
    </recommendedName>
</protein>
<dbReference type="AlphaFoldDB" id="A0A5B9DFQ3"/>
<feature type="transmembrane region" description="Helical" evidence="1">
    <location>
        <begin position="54"/>
        <end position="77"/>
    </location>
</feature>
<keyword evidence="1" id="KW-0812">Transmembrane</keyword>
<dbReference type="EMBL" id="CP042905">
    <property type="protein sequence ID" value="QEE17547.1"/>
    <property type="molecule type" value="Genomic_DNA"/>
</dbReference>
<name>A0A5B9DFQ3_9ARCH</name>
<evidence type="ECO:0000313" key="2">
    <source>
        <dbReference type="EMBL" id="QEE17547.1"/>
    </source>
</evidence>
<feature type="transmembrane region" description="Helical" evidence="1">
    <location>
        <begin position="219"/>
        <end position="237"/>
    </location>
</feature>
<feature type="transmembrane region" description="Helical" evidence="1">
    <location>
        <begin position="184"/>
        <end position="207"/>
    </location>
</feature>
<gene>
    <name evidence="2" type="ORF">DSAG12_03384</name>
</gene>
<feature type="transmembrane region" description="Helical" evidence="1">
    <location>
        <begin position="98"/>
        <end position="116"/>
    </location>
</feature>
<dbReference type="GeneID" id="41331352"/>
<organism evidence="2 3">
    <name type="scientific">Promethearchaeum syntrophicum</name>
    <dbReference type="NCBI Taxonomy" id="2594042"/>
    <lineage>
        <taxon>Archaea</taxon>
        <taxon>Promethearchaeati</taxon>
        <taxon>Promethearchaeota</taxon>
        <taxon>Promethearchaeia</taxon>
        <taxon>Promethearchaeales</taxon>
        <taxon>Promethearchaeaceae</taxon>
        <taxon>Promethearchaeum</taxon>
    </lineage>
</organism>
<evidence type="ECO:0000256" key="1">
    <source>
        <dbReference type="SAM" id="Phobius"/>
    </source>
</evidence>
<dbReference type="Proteomes" id="UP000321408">
    <property type="component" value="Chromosome"/>
</dbReference>